<accession>A0A392UM91</accession>
<keyword evidence="2" id="KW-1185">Reference proteome</keyword>
<dbReference type="EMBL" id="LXQA010851309">
    <property type="protein sequence ID" value="MCI74008.1"/>
    <property type="molecule type" value="Genomic_DNA"/>
</dbReference>
<protein>
    <submittedName>
        <fullName evidence="1">Uncharacterized protein</fullName>
    </submittedName>
</protein>
<organism evidence="1 2">
    <name type="scientific">Trifolium medium</name>
    <dbReference type="NCBI Taxonomy" id="97028"/>
    <lineage>
        <taxon>Eukaryota</taxon>
        <taxon>Viridiplantae</taxon>
        <taxon>Streptophyta</taxon>
        <taxon>Embryophyta</taxon>
        <taxon>Tracheophyta</taxon>
        <taxon>Spermatophyta</taxon>
        <taxon>Magnoliopsida</taxon>
        <taxon>eudicotyledons</taxon>
        <taxon>Gunneridae</taxon>
        <taxon>Pentapetalae</taxon>
        <taxon>rosids</taxon>
        <taxon>fabids</taxon>
        <taxon>Fabales</taxon>
        <taxon>Fabaceae</taxon>
        <taxon>Papilionoideae</taxon>
        <taxon>50 kb inversion clade</taxon>
        <taxon>NPAAA clade</taxon>
        <taxon>Hologalegina</taxon>
        <taxon>IRL clade</taxon>
        <taxon>Trifolieae</taxon>
        <taxon>Trifolium</taxon>
    </lineage>
</organism>
<name>A0A392UM91_9FABA</name>
<dbReference type="AlphaFoldDB" id="A0A392UM91"/>
<sequence length="23" mass="2804">MREGFKKMKESSMNLRVKRMGFL</sequence>
<evidence type="ECO:0000313" key="1">
    <source>
        <dbReference type="EMBL" id="MCI74008.1"/>
    </source>
</evidence>
<feature type="non-terminal residue" evidence="1">
    <location>
        <position position="23"/>
    </location>
</feature>
<proteinExistence type="predicted"/>
<comment type="caution">
    <text evidence="1">The sequence shown here is derived from an EMBL/GenBank/DDBJ whole genome shotgun (WGS) entry which is preliminary data.</text>
</comment>
<reference evidence="1 2" key="1">
    <citation type="journal article" date="2018" name="Front. Plant Sci.">
        <title>Red Clover (Trifolium pratense) and Zigzag Clover (T. medium) - A Picture of Genomic Similarities and Differences.</title>
        <authorList>
            <person name="Dluhosova J."/>
            <person name="Istvanek J."/>
            <person name="Nedelnik J."/>
            <person name="Repkova J."/>
        </authorList>
    </citation>
    <scope>NUCLEOTIDE SEQUENCE [LARGE SCALE GENOMIC DNA]</scope>
    <source>
        <strain evidence="2">cv. 10/8</strain>
        <tissue evidence="1">Leaf</tissue>
    </source>
</reference>
<evidence type="ECO:0000313" key="2">
    <source>
        <dbReference type="Proteomes" id="UP000265520"/>
    </source>
</evidence>
<dbReference type="Proteomes" id="UP000265520">
    <property type="component" value="Unassembled WGS sequence"/>
</dbReference>